<reference evidence="2" key="2">
    <citation type="submission" date="2023-04" db="EMBL/GenBank/DDBJ databases">
        <authorList>
            <person name="Bruccoleri R.E."/>
            <person name="Oakeley E.J."/>
            <person name="Faust A.-M."/>
            <person name="Dessus-Babus S."/>
            <person name="Altorfer M."/>
            <person name="Burckhardt D."/>
            <person name="Oertli M."/>
            <person name="Naumann U."/>
            <person name="Petersen F."/>
            <person name="Wong J."/>
        </authorList>
    </citation>
    <scope>NUCLEOTIDE SEQUENCE</scope>
    <source>
        <strain evidence="2">GSM-AAB239-AS_SAM_17_03QT</strain>
        <tissue evidence="2">Leaf</tissue>
    </source>
</reference>
<dbReference type="Pfam" id="PF04749">
    <property type="entry name" value="PLAC8"/>
    <property type="match status" value="1"/>
</dbReference>
<feature type="region of interest" description="Disordered" evidence="1">
    <location>
        <begin position="120"/>
        <end position="152"/>
    </location>
</feature>
<reference evidence="2" key="1">
    <citation type="journal article" date="2023" name="GigaByte">
        <title>Genome assembly of the bearded iris, Iris pallida Lam.</title>
        <authorList>
            <person name="Bruccoleri R.E."/>
            <person name="Oakeley E.J."/>
            <person name="Faust A.M.E."/>
            <person name="Altorfer M."/>
            <person name="Dessus-Babus S."/>
            <person name="Burckhardt D."/>
            <person name="Oertli M."/>
            <person name="Naumann U."/>
            <person name="Petersen F."/>
            <person name="Wong J."/>
        </authorList>
    </citation>
    <scope>NUCLEOTIDE SEQUENCE</scope>
    <source>
        <strain evidence="2">GSM-AAB239-AS_SAM_17_03QT</strain>
    </source>
</reference>
<evidence type="ECO:0000256" key="1">
    <source>
        <dbReference type="SAM" id="MobiDB-lite"/>
    </source>
</evidence>
<accession>A0AAX6I7G0</accession>
<name>A0AAX6I7G0_IRIPA</name>
<evidence type="ECO:0000313" key="3">
    <source>
        <dbReference type="Proteomes" id="UP001140949"/>
    </source>
</evidence>
<dbReference type="Proteomes" id="UP001140949">
    <property type="component" value="Unassembled WGS sequence"/>
</dbReference>
<gene>
    <name evidence="2" type="ORF">M6B38_272465</name>
</gene>
<evidence type="ECO:0000313" key="2">
    <source>
        <dbReference type="EMBL" id="KAJ6848817.1"/>
    </source>
</evidence>
<sequence>MHSKAEPYPPPSDPGIQHQKPLKWSTGLCDCTDDCGNCCTTFWCPCVTFGRVAEIVDKGSTCNLRCEWSTVLAGARVPVGVLVLLPHQDAEAVRAEGEPLQRLPRPLLLPSVRAVPGVQGAQGAGVRHEDGMAREHGEGGRGRRAAAGAGKHDPLRNGPAWWLRGEYV</sequence>
<dbReference type="EMBL" id="JANAVB010004399">
    <property type="protein sequence ID" value="KAJ6848817.1"/>
    <property type="molecule type" value="Genomic_DNA"/>
</dbReference>
<protein>
    <submittedName>
        <fullName evidence="2">Cell number regulator 2-like</fullName>
    </submittedName>
</protein>
<dbReference type="InterPro" id="IPR006461">
    <property type="entry name" value="PLAC_motif_containing"/>
</dbReference>
<dbReference type="AlphaFoldDB" id="A0AAX6I7G0"/>
<comment type="caution">
    <text evidence="2">The sequence shown here is derived from an EMBL/GenBank/DDBJ whole genome shotgun (WGS) entry which is preliminary data.</text>
</comment>
<proteinExistence type="predicted"/>
<dbReference type="PANTHER" id="PTHR15907">
    <property type="entry name" value="DUF614 FAMILY PROTEIN-RELATED"/>
    <property type="match status" value="1"/>
</dbReference>
<feature type="compositionally biased region" description="Basic and acidic residues" evidence="1">
    <location>
        <begin position="126"/>
        <end position="141"/>
    </location>
</feature>
<keyword evidence="3" id="KW-1185">Reference proteome</keyword>
<dbReference type="NCBIfam" id="TIGR01571">
    <property type="entry name" value="A_thal_Cys_rich"/>
    <property type="match status" value="1"/>
</dbReference>
<organism evidence="2 3">
    <name type="scientific">Iris pallida</name>
    <name type="common">Sweet iris</name>
    <dbReference type="NCBI Taxonomy" id="29817"/>
    <lineage>
        <taxon>Eukaryota</taxon>
        <taxon>Viridiplantae</taxon>
        <taxon>Streptophyta</taxon>
        <taxon>Embryophyta</taxon>
        <taxon>Tracheophyta</taxon>
        <taxon>Spermatophyta</taxon>
        <taxon>Magnoliopsida</taxon>
        <taxon>Liliopsida</taxon>
        <taxon>Asparagales</taxon>
        <taxon>Iridaceae</taxon>
        <taxon>Iridoideae</taxon>
        <taxon>Irideae</taxon>
        <taxon>Iris</taxon>
    </lineage>
</organism>